<gene>
    <name evidence="1" type="ORF">MNBD_NITROSPIRAE03-309</name>
</gene>
<sequence>DAFIAKFDSNLEGVLAATYLGGEFMEWPGTILIDDIGNVYVTGWTRSTDFPTTPDAYDTTYNGGDDAFISKFDGNLETLLASTFLGGDSADHASYIMIGSSGNLYVTGWTGSADFPTNSEAYDTTYNGNRDAFISKFDSNLETLLSSTYLGGIDWDRANSLTIDGNGDVYVTGSTRSSDFPVTPEAFDTTLNGYYDVFISKFSFGEESTHLHKRKCRH</sequence>
<dbReference type="InterPro" id="IPR011042">
    <property type="entry name" value="6-blade_b-propeller_TolB-like"/>
</dbReference>
<organism evidence="1">
    <name type="scientific">hydrothermal vent metagenome</name>
    <dbReference type="NCBI Taxonomy" id="652676"/>
    <lineage>
        <taxon>unclassified sequences</taxon>
        <taxon>metagenomes</taxon>
        <taxon>ecological metagenomes</taxon>
    </lineage>
</organism>
<protein>
    <submittedName>
        <fullName evidence="1">Predicted maltose-specific TonB-dependent receptor</fullName>
    </submittedName>
</protein>
<dbReference type="Gene3D" id="2.120.10.30">
    <property type="entry name" value="TolB, C-terminal domain"/>
    <property type="match status" value="1"/>
</dbReference>
<evidence type="ECO:0000313" key="1">
    <source>
        <dbReference type="EMBL" id="VAX30906.1"/>
    </source>
</evidence>
<dbReference type="PANTHER" id="PTHR35580:SF1">
    <property type="entry name" value="PHYTASE-LIKE DOMAIN-CONTAINING PROTEIN"/>
    <property type="match status" value="1"/>
</dbReference>
<dbReference type="SUPFAM" id="SSF101898">
    <property type="entry name" value="NHL repeat"/>
    <property type="match status" value="1"/>
</dbReference>
<accession>A0A3B1CK52</accession>
<dbReference type="Pfam" id="PF06739">
    <property type="entry name" value="SBBP"/>
    <property type="match status" value="2"/>
</dbReference>
<dbReference type="InterPro" id="IPR052918">
    <property type="entry name" value="Motility_Chemotaxis_Reg"/>
</dbReference>
<keyword evidence="1" id="KW-0675">Receptor</keyword>
<feature type="non-terminal residue" evidence="1">
    <location>
        <position position="1"/>
    </location>
</feature>
<name>A0A3B1CK52_9ZZZZ</name>
<dbReference type="PANTHER" id="PTHR35580">
    <property type="entry name" value="CELL SURFACE GLYCOPROTEIN (S-LAYER PROTEIN)-LIKE PROTEIN"/>
    <property type="match status" value="1"/>
</dbReference>
<reference evidence="1" key="1">
    <citation type="submission" date="2018-06" db="EMBL/GenBank/DDBJ databases">
        <authorList>
            <person name="Zhirakovskaya E."/>
        </authorList>
    </citation>
    <scope>NUCLEOTIDE SEQUENCE</scope>
</reference>
<dbReference type="EMBL" id="UOGI01000092">
    <property type="protein sequence ID" value="VAX30906.1"/>
    <property type="molecule type" value="Genomic_DNA"/>
</dbReference>
<proteinExistence type="predicted"/>
<dbReference type="InterPro" id="IPR010620">
    <property type="entry name" value="SBBP_repeat"/>
</dbReference>
<dbReference type="AlphaFoldDB" id="A0A3B1CK52"/>